<keyword evidence="2" id="KW-0813">Transport</keyword>
<dbReference type="OrthoDB" id="10054666at2759"/>
<feature type="signal peptide" evidence="18">
    <location>
        <begin position="1"/>
        <end position="23"/>
    </location>
</feature>
<dbReference type="PANTHER" id="PTHR10166:SF67">
    <property type="entry name" value="VWFA DOMAIN-CONTAINING PROTEIN"/>
    <property type="match status" value="1"/>
</dbReference>
<comment type="caution">
    <text evidence="20">The sequence shown here is derived from an EMBL/GenBank/DDBJ whole genome shotgun (WGS) entry which is preliminary data.</text>
</comment>
<keyword evidence="14" id="KW-0325">Glycoprotein</keyword>
<evidence type="ECO:0000256" key="6">
    <source>
        <dbReference type="ARBA" id="ARBA00022723"/>
    </source>
</evidence>
<evidence type="ECO:0000256" key="1">
    <source>
        <dbReference type="ARBA" id="ARBA00004479"/>
    </source>
</evidence>
<dbReference type="GO" id="GO:0005891">
    <property type="term" value="C:voltage-gated calcium channel complex"/>
    <property type="evidence" value="ECO:0007669"/>
    <property type="project" value="TreeGrafter"/>
</dbReference>
<dbReference type="InterPro" id="IPR013608">
    <property type="entry name" value="VWA_N"/>
</dbReference>
<evidence type="ECO:0000256" key="8">
    <source>
        <dbReference type="ARBA" id="ARBA00022837"/>
    </source>
</evidence>
<keyword evidence="12 17" id="KW-0472">Membrane</keyword>
<feature type="chain" id="PRO_5029780988" evidence="18">
    <location>
        <begin position="24"/>
        <end position="1065"/>
    </location>
</feature>
<evidence type="ECO:0000259" key="19">
    <source>
        <dbReference type="PROSITE" id="PS50234"/>
    </source>
</evidence>
<keyword evidence="3" id="KW-0109">Calcium transport</keyword>
<evidence type="ECO:0000256" key="12">
    <source>
        <dbReference type="ARBA" id="ARBA00023136"/>
    </source>
</evidence>
<feature type="coiled-coil region" evidence="16">
    <location>
        <begin position="76"/>
        <end position="106"/>
    </location>
</feature>
<dbReference type="Pfam" id="PF00092">
    <property type="entry name" value="VWA"/>
    <property type="match status" value="1"/>
</dbReference>
<keyword evidence="7 18" id="KW-0732">Signal</keyword>
<dbReference type="InterPro" id="IPR051173">
    <property type="entry name" value="Ca_channel_alpha-2/delta"/>
</dbReference>
<dbReference type="EMBL" id="CAJFCJ010000011">
    <property type="protein sequence ID" value="CAD5119852.1"/>
    <property type="molecule type" value="Genomic_DNA"/>
</dbReference>
<keyword evidence="11" id="KW-0406">Ion transport</keyword>
<keyword evidence="10 17" id="KW-1133">Transmembrane helix</keyword>
<sequence length="1065" mass="122100">MHLTPKILIMFFCVSLIQERVQGVDPLATLFAKFQKTLLDFLKSNTLIEKIVKNYNEKVNEFDATTLDIDGSHLVRKLANKLHKILQEKIESLENAVNEAEKYAGQHGYDPNLKLEDVSYKNARNIRENEEGFVYEERLMRNVSYNSSSVHIPVEIYEGDLHILNDLKWTNKLDEVWYNNSKNYDNMLLQYFGSQTGVLRVFPGIKWSNIEPDLYDVRRRPWYTQGASSPKDMLILIDTSGSTYGQALSLIKETAKSLISTLGQNDYVAVANFSDQADYVGCFRKFVQANPRNKQVLLKAIDDLQAKGMAKYNNAFKFAFERIKEFNKSMDEGDLEGANCNKVIMFLTDGGTDTAEEVFENYNWPEKKVRIFTYMVGPQPNPYAAVRWIACANRGYYSRVPAMGDIRSTVQSYLHGISKEYPKTWSIHRTWSKTYLDYMRLGIMTTVTLPVYNRTRDLDKNDTLLGVMGTDVTIDELKRHIPWKKLGPNGYAFAINNNGYILFHPDLKAQHGWLSDPPTVDLLEIQIESDDLKLVREEMINKTESTMTVKGLTRVTSDGHILHNTRTYHYIGIENTTFSIAIVLPPYRKHMFDKVNKDKDRFYREAKHMLKDEMMVISPWEWCENITSIPDLLNIDLPSLTCDHKLLDHLLFDIISTSSLPNIWQEANPRQPILSFFFASGSGMTRFYPESSRDTYLSSADVWESTFFKRALDLDKWFFSTSDASECMDENCTASIIAGKSVGTFSGTVKDAVIGVKIPPKSLRDILRSNINRCTDKNFCLLLDDGGFLVVSSNENDDKYIGSFLGSITDQQLFVQIMALLIKENRFNETKVYDYQASCSIVQRTVSGVGKTANLPFFYELLTFKWWNLKISTIIGYFNLFWALLTSSSVSNTVDAIGSPITQNRSCIKKESLYLLQRSSDPHFTRTLSGCNGCTRGSVQGYEIKETNLYLVVFKDAATKCEPSCYDEFLHHKPVENILFLNSFKVVVISNSYFKSHFFLNSILPDDPNFIDEKCDVEKRFRRRPEFCFDNSMSRDIQQCGGFCFLPNIGAIFSMVVLAFRVIQR</sequence>
<keyword evidence="15" id="KW-0407">Ion channel</keyword>
<protein>
    <submittedName>
        <fullName evidence="20">DgyrCDS8436</fullName>
    </submittedName>
</protein>
<keyword evidence="8" id="KW-0106">Calcium</keyword>
<evidence type="ECO:0000256" key="18">
    <source>
        <dbReference type="SAM" id="SignalP"/>
    </source>
</evidence>
<evidence type="ECO:0000256" key="4">
    <source>
        <dbReference type="ARBA" id="ARBA00022673"/>
    </source>
</evidence>
<dbReference type="Pfam" id="PF08399">
    <property type="entry name" value="VWA_N"/>
    <property type="match status" value="1"/>
</dbReference>
<dbReference type="InterPro" id="IPR002035">
    <property type="entry name" value="VWF_A"/>
</dbReference>
<evidence type="ECO:0000256" key="3">
    <source>
        <dbReference type="ARBA" id="ARBA00022568"/>
    </source>
</evidence>
<evidence type="ECO:0000256" key="9">
    <source>
        <dbReference type="ARBA" id="ARBA00022882"/>
    </source>
</evidence>
<evidence type="ECO:0000256" key="13">
    <source>
        <dbReference type="ARBA" id="ARBA00023157"/>
    </source>
</evidence>
<dbReference type="SMART" id="SM00327">
    <property type="entry name" value="VWA"/>
    <property type="match status" value="1"/>
</dbReference>
<dbReference type="AlphaFoldDB" id="A0A7I8VU76"/>
<dbReference type="Proteomes" id="UP000549394">
    <property type="component" value="Unassembled WGS sequence"/>
</dbReference>
<evidence type="ECO:0000313" key="20">
    <source>
        <dbReference type="EMBL" id="CAD5119852.1"/>
    </source>
</evidence>
<dbReference type="SUPFAM" id="SSF53300">
    <property type="entry name" value="vWA-like"/>
    <property type="match status" value="1"/>
</dbReference>
<keyword evidence="5 17" id="KW-0812">Transmembrane</keyword>
<dbReference type="Gene3D" id="3.40.50.410">
    <property type="entry name" value="von Willebrand factor, type A domain"/>
    <property type="match status" value="1"/>
</dbReference>
<evidence type="ECO:0000256" key="14">
    <source>
        <dbReference type="ARBA" id="ARBA00023180"/>
    </source>
</evidence>
<organism evidence="20 21">
    <name type="scientific">Dimorphilus gyrociliatus</name>
    <dbReference type="NCBI Taxonomy" id="2664684"/>
    <lineage>
        <taxon>Eukaryota</taxon>
        <taxon>Metazoa</taxon>
        <taxon>Spiralia</taxon>
        <taxon>Lophotrochozoa</taxon>
        <taxon>Annelida</taxon>
        <taxon>Polychaeta</taxon>
        <taxon>Polychaeta incertae sedis</taxon>
        <taxon>Dinophilidae</taxon>
        <taxon>Dimorphilus</taxon>
    </lineage>
</organism>
<keyword evidence="16" id="KW-0175">Coiled coil</keyword>
<keyword evidence="4" id="KW-0107">Calcium channel</keyword>
<dbReference type="GO" id="GO:0005245">
    <property type="term" value="F:voltage-gated calcium channel activity"/>
    <property type="evidence" value="ECO:0007669"/>
    <property type="project" value="TreeGrafter"/>
</dbReference>
<dbReference type="GO" id="GO:0046872">
    <property type="term" value="F:metal ion binding"/>
    <property type="evidence" value="ECO:0007669"/>
    <property type="project" value="UniProtKB-KW"/>
</dbReference>
<accession>A0A7I8VU76</accession>
<dbReference type="Pfam" id="PF08473">
    <property type="entry name" value="VGCC_alpha2"/>
    <property type="match status" value="1"/>
</dbReference>
<dbReference type="InterPro" id="IPR013680">
    <property type="entry name" value="VDCC_a2/dsu"/>
</dbReference>
<evidence type="ECO:0000256" key="11">
    <source>
        <dbReference type="ARBA" id="ARBA00023065"/>
    </source>
</evidence>
<evidence type="ECO:0000256" key="15">
    <source>
        <dbReference type="ARBA" id="ARBA00023303"/>
    </source>
</evidence>
<dbReference type="InterPro" id="IPR036465">
    <property type="entry name" value="vWFA_dom_sf"/>
</dbReference>
<evidence type="ECO:0000256" key="10">
    <source>
        <dbReference type="ARBA" id="ARBA00022989"/>
    </source>
</evidence>
<dbReference type="FunFam" id="3.40.50.410:FF:000007">
    <property type="entry name" value="Calcium voltage-gated channel auxiliary subunit alpha2delta 3"/>
    <property type="match status" value="1"/>
</dbReference>
<evidence type="ECO:0000256" key="7">
    <source>
        <dbReference type="ARBA" id="ARBA00022729"/>
    </source>
</evidence>
<name>A0A7I8VU76_9ANNE</name>
<feature type="domain" description="VWFA" evidence="19">
    <location>
        <begin position="232"/>
        <end position="417"/>
    </location>
</feature>
<evidence type="ECO:0000256" key="17">
    <source>
        <dbReference type="SAM" id="Phobius"/>
    </source>
</evidence>
<dbReference type="PROSITE" id="PS50234">
    <property type="entry name" value="VWFA"/>
    <property type="match status" value="1"/>
</dbReference>
<keyword evidence="6" id="KW-0479">Metal-binding</keyword>
<dbReference type="Gene3D" id="3.30.450.20">
    <property type="entry name" value="PAS domain"/>
    <property type="match status" value="1"/>
</dbReference>
<evidence type="ECO:0000256" key="5">
    <source>
        <dbReference type="ARBA" id="ARBA00022692"/>
    </source>
</evidence>
<dbReference type="PANTHER" id="PTHR10166">
    <property type="entry name" value="VOLTAGE-DEPENDENT CALCIUM CHANNEL SUBUNIT ALPHA-2/DELTA-RELATED"/>
    <property type="match status" value="1"/>
</dbReference>
<keyword evidence="21" id="KW-1185">Reference proteome</keyword>
<keyword evidence="13" id="KW-1015">Disulfide bond</keyword>
<gene>
    <name evidence="20" type="ORF">DGYR_LOCUS8033</name>
</gene>
<proteinExistence type="predicted"/>
<keyword evidence="9" id="KW-0851">Voltage-gated channel</keyword>
<reference evidence="20 21" key="1">
    <citation type="submission" date="2020-08" db="EMBL/GenBank/DDBJ databases">
        <authorList>
            <person name="Hejnol A."/>
        </authorList>
    </citation>
    <scope>NUCLEOTIDE SEQUENCE [LARGE SCALE GENOMIC DNA]</scope>
</reference>
<evidence type="ECO:0000313" key="21">
    <source>
        <dbReference type="Proteomes" id="UP000549394"/>
    </source>
</evidence>
<evidence type="ECO:0000256" key="2">
    <source>
        <dbReference type="ARBA" id="ARBA00022448"/>
    </source>
</evidence>
<comment type="subcellular location">
    <subcellularLocation>
        <location evidence="1">Membrane</location>
        <topology evidence="1">Single-pass type I membrane protein</topology>
    </subcellularLocation>
</comment>
<evidence type="ECO:0000256" key="16">
    <source>
        <dbReference type="SAM" id="Coils"/>
    </source>
</evidence>
<feature type="transmembrane region" description="Helical" evidence="17">
    <location>
        <begin position="1045"/>
        <end position="1063"/>
    </location>
</feature>